<keyword evidence="15" id="KW-1185">Reference proteome</keyword>
<feature type="domain" description="CNNM transmembrane" evidence="13">
    <location>
        <begin position="1"/>
        <end position="200"/>
    </location>
</feature>
<dbReference type="Gene3D" id="3.10.580.10">
    <property type="entry name" value="CBS-domain"/>
    <property type="match status" value="1"/>
</dbReference>
<dbReference type="PANTHER" id="PTHR43099:SF5">
    <property type="entry name" value="HLYC_CORC FAMILY TRANSPORTER"/>
    <property type="match status" value="1"/>
</dbReference>
<feature type="domain" description="CBS" evidence="12">
    <location>
        <begin position="284"/>
        <end position="344"/>
    </location>
</feature>
<dbReference type="SMART" id="SM00116">
    <property type="entry name" value="CBS"/>
    <property type="match status" value="2"/>
</dbReference>
<dbReference type="InterPro" id="IPR046342">
    <property type="entry name" value="CBS_dom_sf"/>
</dbReference>
<evidence type="ECO:0000259" key="13">
    <source>
        <dbReference type="PROSITE" id="PS51846"/>
    </source>
</evidence>
<dbReference type="EMBL" id="NPEX01000022">
    <property type="protein sequence ID" value="RAI45171.1"/>
    <property type="molecule type" value="Genomic_DNA"/>
</dbReference>
<evidence type="ECO:0000256" key="6">
    <source>
        <dbReference type="ARBA" id="ARBA00022989"/>
    </source>
</evidence>
<dbReference type="InterPro" id="IPR051676">
    <property type="entry name" value="UPF0053_domain"/>
</dbReference>
<evidence type="ECO:0000313" key="14">
    <source>
        <dbReference type="EMBL" id="RAI45171.1"/>
    </source>
</evidence>
<evidence type="ECO:0000256" key="11">
    <source>
        <dbReference type="SAM" id="Phobius"/>
    </source>
</evidence>
<evidence type="ECO:0000256" key="8">
    <source>
        <dbReference type="ARBA" id="ARBA00023136"/>
    </source>
</evidence>
<dbReference type="PROSITE" id="PS51371">
    <property type="entry name" value="CBS"/>
    <property type="match status" value="2"/>
</dbReference>
<dbReference type="InterPro" id="IPR002550">
    <property type="entry name" value="CNNM"/>
</dbReference>
<protein>
    <submittedName>
        <fullName evidence="14">Hemolysin</fullName>
    </submittedName>
</protein>
<dbReference type="Pfam" id="PF03471">
    <property type="entry name" value="CorC_HlyC"/>
    <property type="match status" value="1"/>
</dbReference>
<evidence type="ECO:0000256" key="2">
    <source>
        <dbReference type="ARBA" id="ARBA00006446"/>
    </source>
</evidence>
<dbReference type="SUPFAM" id="SSF56176">
    <property type="entry name" value="FAD-binding/transporter-associated domain-like"/>
    <property type="match status" value="1"/>
</dbReference>
<evidence type="ECO:0000256" key="9">
    <source>
        <dbReference type="PROSITE-ProRule" id="PRU00703"/>
    </source>
</evidence>
<keyword evidence="3" id="KW-1003">Cell membrane</keyword>
<dbReference type="PROSITE" id="PS51846">
    <property type="entry name" value="CNNM"/>
    <property type="match status" value="1"/>
</dbReference>
<evidence type="ECO:0000256" key="4">
    <source>
        <dbReference type="ARBA" id="ARBA00022692"/>
    </source>
</evidence>
<dbReference type="Gene3D" id="3.30.465.10">
    <property type="match status" value="1"/>
</dbReference>
<dbReference type="SUPFAM" id="SSF54631">
    <property type="entry name" value="CBS-domain pair"/>
    <property type="match status" value="1"/>
</dbReference>
<dbReference type="RefSeq" id="WP_111417984.1">
    <property type="nucleotide sequence ID" value="NZ_NPEX01000022.1"/>
</dbReference>
<dbReference type="InterPro" id="IPR016169">
    <property type="entry name" value="FAD-bd_PCMH_sub2"/>
</dbReference>
<keyword evidence="6 10" id="KW-1133">Transmembrane helix</keyword>
<dbReference type="OrthoDB" id="9805314at2"/>
<dbReference type="Pfam" id="PF00571">
    <property type="entry name" value="CBS"/>
    <property type="match status" value="1"/>
</dbReference>
<keyword evidence="7 9" id="KW-0129">CBS domain</keyword>
<dbReference type="GO" id="GO:0005886">
    <property type="term" value="C:plasma membrane"/>
    <property type="evidence" value="ECO:0007669"/>
    <property type="project" value="UniProtKB-SubCell"/>
</dbReference>
<evidence type="ECO:0000259" key="12">
    <source>
        <dbReference type="PROSITE" id="PS51371"/>
    </source>
</evidence>
<feature type="transmembrane region" description="Helical" evidence="11">
    <location>
        <begin position="99"/>
        <end position="119"/>
    </location>
</feature>
<evidence type="ECO:0000313" key="15">
    <source>
        <dbReference type="Proteomes" id="UP000249130"/>
    </source>
</evidence>
<dbReference type="PANTHER" id="PTHR43099">
    <property type="entry name" value="UPF0053 PROTEIN YRKA"/>
    <property type="match status" value="1"/>
</dbReference>
<organism evidence="14 15">
    <name type="scientific">Rhodoplanes roseus</name>
    <dbReference type="NCBI Taxonomy" id="29409"/>
    <lineage>
        <taxon>Bacteria</taxon>
        <taxon>Pseudomonadati</taxon>
        <taxon>Pseudomonadota</taxon>
        <taxon>Alphaproteobacteria</taxon>
        <taxon>Hyphomicrobiales</taxon>
        <taxon>Nitrobacteraceae</taxon>
        <taxon>Rhodoplanes</taxon>
    </lineage>
</organism>
<evidence type="ECO:0000256" key="5">
    <source>
        <dbReference type="ARBA" id="ARBA00022737"/>
    </source>
</evidence>
<reference evidence="14 15" key="1">
    <citation type="submission" date="2017-07" db="EMBL/GenBank/DDBJ databases">
        <title>Draft Genome Sequences of Select Purple Nonsulfur Bacteria.</title>
        <authorList>
            <person name="Lasarre B."/>
            <person name="Mckinlay J.B."/>
        </authorList>
    </citation>
    <scope>NUCLEOTIDE SEQUENCE [LARGE SCALE GENOMIC DNA]</scope>
    <source>
        <strain evidence="14 15">DSM 5909</strain>
    </source>
</reference>
<dbReference type="InterPro" id="IPR000644">
    <property type="entry name" value="CBS_dom"/>
</dbReference>
<name>A0A327L3Q1_9BRAD</name>
<dbReference type="Proteomes" id="UP000249130">
    <property type="component" value="Unassembled WGS sequence"/>
</dbReference>
<keyword evidence="5" id="KW-0677">Repeat</keyword>
<dbReference type="SMART" id="SM01091">
    <property type="entry name" value="CorC_HlyC"/>
    <property type="match status" value="1"/>
</dbReference>
<comment type="caution">
    <text evidence="14">The sequence shown here is derived from an EMBL/GenBank/DDBJ whole genome shotgun (WGS) entry which is preliminary data.</text>
</comment>
<evidence type="ECO:0000256" key="3">
    <source>
        <dbReference type="ARBA" id="ARBA00022475"/>
    </source>
</evidence>
<evidence type="ECO:0000256" key="7">
    <source>
        <dbReference type="ARBA" id="ARBA00023122"/>
    </source>
</evidence>
<keyword evidence="4 10" id="KW-0812">Transmembrane</keyword>
<accession>A0A327L3Q1</accession>
<gene>
    <name evidence="14" type="ORF">CH341_05235</name>
</gene>
<proteinExistence type="inferred from homology"/>
<dbReference type="CDD" id="cd04590">
    <property type="entry name" value="CBS_pair_CorC_HlyC_assoc"/>
    <property type="match status" value="1"/>
</dbReference>
<feature type="transmembrane region" description="Helical" evidence="11">
    <location>
        <begin position="6"/>
        <end position="28"/>
    </location>
</feature>
<evidence type="ECO:0000256" key="10">
    <source>
        <dbReference type="PROSITE-ProRule" id="PRU01193"/>
    </source>
</evidence>
<dbReference type="Pfam" id="PF01595">
    <property type="entry name" value="CNNM"/>
    <property type="match status" value="1"/>
</dbReference>
<dbReference type="InterPro" id="IPR044751">
    <property type="entry name" value="Ion_transp-like_CBS"/>
</dbReference>
<keyword evidence="8 10" id="KW-0472">Membrane</keyword>
<sequence>MDVLLEIAVLLVLFGLNGFFAMAELAVVSSRRIRLQQMAEEGRPGAAQALALADDPGRLLSAVQVGITLIGILSGAFGGATLGQRLGPVLDEIPYVAPYGNQLSVVLVVVAITSLSVVLGELVPKQIALSAPESIASRMARPLVILSSVFRPFVWILDRSSSGLLRLLGVPERSGASVTEEEVRFAIAEGTEAGVIDEIEQQMIHGVLALADRPIAAEMTPRPDVYWIDLDDEPEQVAREVAECPYSRLVVARGGDLGRPLGVLQRKDLVEDLIAGKGLQVEPHLREPVYVPENVSVLRMLEMFRKVPVHVAFVVDEYGDFLGLVTLHDVLSAIAGDLPEEHELLAEDITPRTDGSYLVDGRVPIDDLAQKLGLPASEGEFHTAAGLALERLARIPVEGDTFAVGDWRVEVIDMDGRRIDKLLFSPPAKAV</sequence>
<dbReference type="GO" id="GO:0050660">
    <property type="term" value="F:flavin adenine dinucleotide binding"/>
    <property type="evidence" value="ECO:0007669"/>
    <property type="project" value="InterPro"/>
</dbReference>
<feature type="domain" description="CBS" evidence="12">
    <location>
        <begin position="219"/>
        <end position="281"/>
    </location>
</feature>
<dbReference type="AlphaFoldDB" id="A0A327L3Q1"/>
<comment type="subcellular location">
    <subcellularLocation>
        <location evidence="1">Cell membrane</location>
        <topology evidence="1">Multi-pass membrane protein</topology>
    </subcellularLocation>
</comment>
<dbReference type="InterPro" id="IPR036318">
    <property type="entry name" value="FAD-bd_PCMH-like_sf"/>
</dbReference>
<comment type="similarity">
    <text evidence="2">Belongs to the UPF0053 family. Hemolysin C subfamily.</text>
</comment>
<dbReference type="InterPro" id="IPR005170">
    <property type="entry name" value="Transptr-assoc_dom"/>
</dbReference>
<evidence type="ECO:0000256" key="1">
    <source>
        <dbReference type="ARBA" id="ARBA00004651"/>
    </source>
</evidence>
<feature type="transmembrane region" description="Helical" evidence="11">
    <location>
        <begin position="59"/>
        <end position="79"/>
    </location>
</feature>